<accession>A0A7C3KGR3</accession>
<keyword evidence="1" id="KW-0472">Membrane</keyword>
<gene>
    <name evidence="2" type="ORF">ENR64_14320</name>
</gene>
<keyword evidence="1" id="KW-0812">Transmembrane</keyword>
<dbReference type="EMBL" id="DSRU01000215">
    <property type="protein sequence ID" value="HFM98902.1"/>
    <property type="molecule type" value="Genomic_DNA"/>
</dbReference>
<evidence type="ECO:0008006" key="3">
    <source>
        <dbReference type="Google" id="ProtNLM"/>
    </source>
</evidence>
<feature type="transmembrane region" description="Helical" evidence="1">
    <location>
        <begin position="37"/>
        <end position="58"/>
    </location>
</feature>
<comment type="caution">
    <text evidence="2">The sequence shown here is derived from an EMBL/GenBank/DDBJ whole genome shotgun (WGS) entry which is preliminary data.</text>
</comment>
<feature type="transmembrane region" description="Helical" evidence="1">
    <location>
        <begin position="12"/>
        <end position="31"/>
    </location>
</feature>
<evidence type="ECO:0000256" key="1">
    <source>
        <dbReference type="SAM" id="Phobius"/>
    </source>
</evidence>
<reference evidence="2" key="1">
    <citation type="journal article" date="2020" name="mSystems">
        <title>Genome- and Community-Level Interaction Insights into Carbon Utilization and Element Cycling Functions of Hydrothermarchaeota in Hydrothermal Sediment.</title>
        <authorList>
            <person name="Zhou Z."/>
            <person name="Liu Y."/>
            <person name="Xu W."/>
            <person name="Pan J."/>
            <person name="Luo Z.H."/>
            <person name="Li M."/>
        </authorList>
    </citation>
    <scope>NUCLEOTIDE SEQUENCE [LARGE SCALE GENOMIC DNA]</scope>
    <source>
        <strain evidence="2">SpSt-418</strain>
    </source>
</reference>
<evidence type="ECO:0000313" key="2">
    <source>
        <dbReference type="EMBL" id="HFM98902.1"/>
    </source>
</evidence>
<dbReference type="AlphaFoldDB" id="A0A7C3KGR3"/>
<sequence>MEREKQTLKPTTAALLILIGITFFVWVLRGFRLLGVIPGMAIWVLILLCVLAAIVSTVR</sequence>
<organism evidence="2">
    <name type="scientific">Oscillatoriales cyanobacterium SpSt-418</name>
    <dbReference type="NCBI Taxonomy" id="2282169"/>
    <lineage>
        <taxon>Bacteria</taxon>
        <taxon>Bacillati</taxon>
        <taxon>Cyanobacteriota</taxon>
        <taxon>Cyanophyceae</taxon>
        <taxon>Oscillatoriophycideae</taxon>
        <taxon>Oscillatoriales</taxon>
    </lineage>
</organism>
<keyword evidence="1" id="KW-1133">Transmembrane helix</keyword>
<protein>
    <recommendedName>
        <fullName evidence="3">DUF4175 domain-containing protein</fullName>
    </recommendedName>
</protein>
<proteinExistence type="predicted"/>
<name>A0A7C3KGR3_9CYAN</name>